<dbReference type="InterPro" id="IPR029016">
    <property type="entry name" value="GAF-like_dom_sf"/>
</dbReference>
<dbReference type="eggNOG" id="ENOG502ZACD">
    <property type="taxonomic scope" value="Bacteria"/>
</dbReference>
<feature type="transmembrane region" description="Helical" evidence="2">
    <location>
        <begin position="35"/>
        <end position="53"/>
    </location>
</feature>
<feature type="coiled-coil region" evidence="1">
    <location>
        <begin position="81"/>
        <end position="122"/>
    </location>
</feature>
<reference evidence="3 4" key="1">
    <citation type="submission" date="2007-07" db="EMBL/GenBank/DDBJ databases">
        <title>Complete sequence of Fervidobacterium nodosum Rt17-B1.</title>
        <authorList>
            <consortium name="US DOE Joint Genome Institute"/>
            <person name="Copeland A."/>
            <person name="Lucas S."/>
            <person name="Lapidus A."/>
            <person name="Barry K."/>
            <person name="Glavina del Rio T."/>
            <person name="Dalin E."/>
            <person name="Tice H."/>
            <person name="Pitluck S."/>
            <person name="Saunders E."/>
            <person name="Brettin T."/>
            <person name="Bruce D."/>
            <person name="Detter J.C."/>
            <person name="Han C."/>
            <person name="Schmutz J."/>
            <person name="Larimer F."/>
            <person name="Land M."/>
            <person name="Hauser L."/>
            <person name="Kyrpides N."/>
            <person name="Mikhailova N."/>
            <person name="Nelson K."/>
            <person name="Gogarten J.P."/>
            <person name="Noll K."/>
            <person name="Richardson P."/>
        </authorList>
    </citation>
    <scope>NUCLEOTIDE SEQUENCE [LARGE SCALE GENOMIC DNA]</scope>
    <source>
        <strain evidence="4">ATCC 35602 / DSM 5306 / Rt17-B1</strain>
    </source>
</reference>
<keyword evidence="2" id="KW-1133">Transmembrane helix</keyword>
<protein>
    <submittedName>
        <fullName evidence="3">Uncharacterized protein</fullName>
    </submittedName>
</protein>
<keyword evidence="2" id="KW-0812">Transmembrane</keyword>
<proteinExistence type="predicted"/>
<reference evidence="3 4" key="2">
    <citation type="journal article" date="2009" name="Proc. Natl. Acad. Sci. U.S.A.">
        <title>On the chimeric nature, thermophilic origin, and phylogenetic placement of the Thermotogales.</title>
        <authorList>
            <person name="Zhaxybayeva O."/>
            <person name="Swithers K.S."/>
            <person name="Lapierre P."/>
            <person name="Fournier G.P."/>
            <person name="Bickhart D.M."/>
            <person name="DeBoy R.T."/>
            <person name="Nelson K.E."/>
            <person name="Nesbo C.L."/>
            <person name="Doolittle W.F."/>
            <person name="Gogarten J.P."/>
            <person name="Noll K.M."/>
        </authorList>
    </citation>
    <scope>NUCLEOTIDE SEQUENCE [LARGE SCALE GENOMIC DNA]</scope>
    <source>
        <strain evidence="4">ATCC 35602 / DSM 5306 / Rt17-B1</strain>
    </source>
</reference>
<sequence length="376" mass="43585">MFFVYILFLMHWLNVNIFVSLLIGLVFIWSARHGLLAFIVSMLSFEMIFLYILKKTGNLIFPANATSVYVIVLGLFIGIIGEILNKRLRTTENERKKLEMERKNLVEHIETLKSVISQLELRIYFEGQGMIDLLERLQELEILDLDEMLTRAVSIIAEFFEIENLKLYSVDKYFLRYVAGIGKKNLPNSFEAKNSKVISRALEKGYASLPEVLLEMEIENFEPWFAVSVGRGDDTFGVFVVEDITPDKFSQTLILYMQSIASWLNANIKIVKEETKLLEERFKNTDGTWSEEYYIKKKSVLDKRREKFGIPYEELCLIYDKTIHGSVIKEFRASDIATAKGIGDRVQLKVLLSVCDEIGKKKIIERLVSKYEIQMC</sequence>
<feature type="transmembrane region" description="Helical" evidence="2">
    <location>
        <begin position="6"/>
        <end position="28"/>
    </location>
</feature>
<gene>
    <name evidence="3" type="ordered locus">Fnod_1576</name>
</gene>
<dbReference type="RefSeq" id="WP_011994722.1">
    <property type="nucleotide sequence ID" value="NC_009718.1"/>
</dbReference>
<name>A7HND6_FERNB</name>
<evidence type="ECO:0000313" key="3">
    <source>
        <dbReference type="EMBL" id="ABS61419.1"/>
    </source>
</evidence>
<dbReference type="HOGENOM" id="CLU_682858_0_0_0"/>
<accession>A7HND6</accession>
<dbReference type="STRING" id="381764.Fnod_1576"/>
<keyword evidence="2" id="KW-0472">Membrane</keyword>
<keyword evidence="1" id="KW-0175">Coiled coil</keyword>
<dbReference type="KEGG" id="fno:Fnod_1576"/>
<evidence type="ECO:0000256" key="1">
    <source>
        <dbReference type="SAM" id="Coils"/>
    </source>
</evidence>
<dbReference type="OrthoDB" id="41832at2"/>
<dbReference type="Proteomes" id="UP000002415">
    <property type="component" value="Chromosome"/>
</dbReference>
<organism evidence="3 4">
    <name type="scientific">Fervidobacterium nodosum (strain ATCC 35602 / DSM 5306 / Rt17-B1)</name>
    <dbReference type="NCBI Taxonomy" id="381764"/>
    <lineage>
        <taxon>Bacteria</taxon>
        <taxon>Thermotogati</taxon>
        <taxon>Thermotogota</taxon>
        <taxon>Thermotogae</taxon>
        <taxon>Thermotogales</taxon>
        <taxon>Fervidobacteriaceae</taxon>
        <taxon>Fervidobacterium</taxon>
    </lineage>
</organism>
<feature type="transmembrane region" description="Helical" evidence="2">
    <location>
        <begin position="59"/>
        <end position="80"/>
    </location>
</feature>
<dbReference type="SUPFAM" id="SSF55781">
    <property type="entry name" value="GAF domain-like"/>
    <property type="match status" value="1"/>
</dbReference>
<evidence type="ECO:0000313" key="4">
    <source>
        <dbReference type="Proteomes" id="UP000002415"/>
    </source>
</evidence>
<dbReference type="EMBL" id="CP000771">
    <property type="protein sequence ID" value="ABS61419.1"/>
    <property type="molecule type" value="Genomic_DNA"/>
</dbReference>
<evidence type="ECO:0000256" key="2">
    <source>
        <dbReference type="SAM" id="Phobius"/>
    </source>
</evidence>
<keyword evidence="4" id="KW-1185">Reference proteome</keyword>
<dbReference type="Gene3D" id="3.30.450.40">
    <property type="match status" value="1"/>
</dbReference>
<dbReference type="AlphaFoldDB" id="A7HND6"/>